<evidence type="ECO:0000313" key="2">
    <source>
        <dbReference type="EMBL" id="UNI16996.1"/>
    </source>
</evidence>
<organism evidence="2 3">
    <name type="scientific">Purpureocillium takamizusanense</name>
    <dbReference type="NCBI Taxonomy" id="2060973"/>
    <lineage>
        <taxon>Eukaryota</taxon>
        <taxon>Fungi</taxon>
        <taxon>Dikarya</taxon>
        <taxon>Ascomycota</taxon>
        <taxon>Pezizomycotina</taxon>
        <taxon>Sordariomycetes</taxon>
        <taxon>Hypocreomycetidae</taxon>
        <taxon>Hypocreales</taxon>
        <taxon>Ophiocordycipitaceae</taxon>
        <taxon>Purpureocillium</taxon>
    </lineage>
</organism>
<dbReference type="Pfam" id="PF01636">
    <property type="entry name" value="APH"/>
    <property type="match status" value="1"/>
</dbReference>
<proteinExistence type="predicted"/>
<dbReference type="RefSeq" id="XP_047840477.1">
    <property type="nucleotide sequence ID" value="XM_047984503.1"/>
</dbReference>
<keyword evidence="3" id="KW-1185">Reference proteome</keyword>
<accession>A0A9Q8QDN5</accession>
<dbReference type="Proteomes" id="UP000829364">
    <property type="component" value="Chromosome 2"/>
</dbReference>
<dbReference type="AlphaFoldDB" id="A0A9Q8QDN5"/>
<sequence length="503" mass="57491">MYDGQEELDNLAWDKNDVDTKEALLDMRHKTVCRNVEELSEARFGKPARLITPLIGGGFNMLYRIRLEDTSPDIMVRLPCPGLIQFPQEKTAQEAATARLIAKETRLPIPRQHFYDMESPVGPYVMMDHVENQGSVSARLTDPSKDISEPHALDPEIADSTLDAIWGQIAQCYLQLHQLTFPRIGSLVEISPGQYRVAGRPITHNMTDMVRLANIPRSVLPAEGTTYTTGNAWYTALAEMHIAQLMFQHNDAVVSEDDGRNKYVARQIFRRLAIQGRLSTFGFSDDSWSAQSSNIPSSALLPAPSGSQNFRLWGDDFRAGNILLTSSDKIAALIDWEYTYVGPTQFSLDPPWWLLIETMEMWPSGMDDWCEVYQRRLQTWLAVMRKAEEADTHDSSTLPAPLSTYMEQSWTTGRFFLSYAARKSWAFDAVYWKYLDERFFGDRESDVPGQEDLWRTRFNLLSDEEQAAMEPFVRRKMAEAKERKLVDWDPVAARDSLSQLLFD</sequence>
<evidence type="ECO:0000313" key="3">
    <source>
        <dbReference type="Proteomes" id="UP000829364"/>
    </source>
</evidence>
<evidence type="ECO:0000259" key="1">
    <source>
        <dbReference type="Pfam" id="PF01636"/>
    </source>
</evidence>
<reference evidence="2" key="1">
    <citation type="submission" date="2021-11" db="EMBL/GenBank/DDBJ databases">
        <title>Purpureocillium_takamizusanense_genome.</title>
        <authorList>
            <person name="Nguyen N.-H."/>
        </authorList>
    </citation>
    <scope>NUCLEOTIDE SEQUENCE</scope>
    <source>
        <strain evidence="2">PT3</strain>
    </source>
</reference>
<name>A0A9Q8QDN5_9HYPO</name>
<dbReference type="InterPro" id="IPR051678">
    <property type="entry name" value="AGP_Transferase"/>
</dbReference>
<dbReference type="KEGG" id="ptkz:JDV02_003378"/>
<dbReference type="GeneID" id="72065337"/>
<feature type="domain" description="Aminoglycoside phosphotransferase" evidence="1">
    <location>
        <begin position="73"/>
        <end position="387"/>
    </location>
</feature>
<dbReference type="OrthoDB" id="4936486at2759"/>
<dbReference type="SUPFAM" id="SSF56112">
    <property type="entry name" value="Protein kinase-like (PK-like)"/>
    <property type="match status" value="1"/>
</dbReference>
<dbReference type="InterPro" id="IPR002575">
    <property type="entry name" value="Aminoglycoside_PTrfase"/>
</dbReference>
<gene>
    <name evidence="2" type="ORF">JDV02_003378</name>
</gene>
<dbReference type="PANTHER" id="PTHR21310:SF37">
    <property type="entry name" value="AMINOGLYCOSIDE PHOSPHOTRANSFERASE DOMAIN-CONTAINING PROTEIN"/>
    <property type="match status" value="1"/>
</dbReference>
<dbReference type="PANTHER" id="PTHR21310">
    <property type="entry name" value="AMINOGLYCOSIDE PHOSPHOTRANSFERASE-RELATED-RELATED"/>
    <property type="match status" value="1"/>
</dbReference>
<dbReference type="InterPro" id="IPR011009">
    <property type="entry name" value="Kinase-like_dom_sf"/>
</dbReference>
<protein>
    <recommendedName>
        <fullName evidence="1">Aminoglycoside phosphotransferase domain-containing protein</fullName>
    </recommendedName>
</protein>
<dbReference type="EMBL" id="CP086355">
    <property type="protein sequence ID" value="UNI16996.1"/>
    <property type="molecule type" value="Genomic_DNA"/>
</dbReference>